<name>A0A365PHD2_ACIJU</name>
<evidence type="ECO:0000313" key="1">
    <source>
        <dbReference type="EMBL" id="RBA46117.1"/>
    </source>
</evidence>
<dbReference type="RefSeq" id="WP_112986574.1">
    <property type="nucleotide sequence ID" value="NZ_CP131470.1"/>
</dbReference>
<accession>A0A365PHD2</accession>
<reference evidence="1 2" key="1">
    <citation type="submission" date="2018-04" db="EMBL/GenBank/DDBJ databases">
        <title>Acinetobacter junii Genome sequencing and assembly.</title>
        <authorList>
            <person name="Su J."/>
            <person name="Rensing C."/>
            <person name="Mazhar H.S."/>
        </authorList>
    </citation>
    <scope>NUCLEOTIDE SEQUENCE [LARGE SCALE GENOMIC DNA]</scope>
    <source>
        <strain evidence="1 2">SC22</strain>
    </source>
</reference>
<sequence length="395" mass="45442">MTRLAVEAEIIKLAHILGVSQTQLNFLKPLAPESLRQFRFGIIEQLQDQQKNRFRSLAVWVNWLPSWLNVFIVKRFLSPLIVAQIASHLSTENLYQIAKHLTPKMLADIAVYLDPRLARELLMLLTTHQIKDIARILLEQRDFVTMGRFVGMLADDVVRDIAEMIEKESDLLEIVFYIESRERIDHLVHVLPKERIQKTLLIICDSSQRLIWPKLLALMTHIGYSLKQELGDLAVQQGESVINAIIQATQEDELWEDMLPVVACLSNHAQNFVANLPALRQVEIIQSIVAAADQCNLWTDMLVVVTFMQDEAREAVAEAISQIDEEVLHHIAYASLLRSQWDVTFDIIRRMPIAKQKLCQSILNGYMQQLDEETYQYLDHLLDQYGIGLNSITEQ</sequence>
<dbReference type="SUPFAM" id="SSF158791">
    <property type="entry name" value="MgtE N-terminal domain-like"/>
    <property type="match status" value="1"/>
</dbReference>
<dbReference type="EMBL" id="QEWH01000065">
    <property type="protein sequence ID" value="RBA46117.1"/>
    <property type="molecule type" value="Genomic_DNA"/>
</dbReference>
<evidence type="ECO:0000313" key="2">
    <source>
        <dbReference type="Proteomes" id="UP000253688"/>
    </source>
</evidence>
<dbReference type="AlphaFoldDB" id="A0A365PHD2"/>
<proteinExistence type="predicted"/>
<dbReference type="Proteomes" id="UP000253688">
    <property type="component" value="Unassembled WGS sequence"/>
</dbReference>
<comment type="caution">
    <text evidence="1">The sequence shown here is derived from an EMBL/GenBank/DDBJ whole genome shotgun (WGS) entry which is preliminary data.</text>
</comment>
<organism evidence="1 2">
    <name type="scientific">Acinetobacter junii</name>
    <dbReference type="NCBI Taxonomy" id="40215"/>
    <lineage>
        <taxon>Bacteria</taxon>
        <taxon>Pseudomonadati</taxon>
        <taxon>Pseudomonadota</taxon>
        <taxon>Gammaproteobacteria</taxon>
        <taxon>Moraxellales</taxon>
        <taxon>Moraxellaceae</taxon>
        <taxon>Acinetobacter</taxon>
    </lineage>
</organism>
<gene>
    <name evidence="1" type="ORF">DC346_11195</name>
</gene>
<protein>
    <submittedName>
        <fullName evidence="1">Uncharacterized protein</fullName>
    </submittedName>
</protein>